<dbReference type="RefSeq" id="WP_164032354.1">
    <property type="nucleotide sequence ID" value="NZ_JAABOQ010000004.1"/>
</dbReference>
<keyword evidence="3" id="KW-0378">Hydrolase</keyword>
<organism evidence="3 4">
    <name type="scientific">Spongiivirga citrea</name>
    <dbReference type="NCBI Taxonomy" id="1481457"/>
    <lineage>
        <taxon>Bacteria</taxon>
        <taxon>Pseudomonadati</taxon>
        <taxon>Bacteroidota</taxon>
        <taxon>Flavobacteriia</taxon>
        <taxon>Flavobacteriales</taxon>
        <taxon>Flavobacteriaceae</taxon>
        <taxon>Spongiivirga</taxon>
    </lineage>
</organism>
<evidence type="ECO:0000313" key="4">
    <source>
        <dbReference type="Proteomes" id="UP000474296"/>
    </source>
</evidence>
<dbReference type="InterPro" id="IPR050491">
    <property type="entry name" value="AmpC-like"/>
</dbReference>
<dbReference type="Proteomes" id="UP000474296">
    <property type="component" value="Unassembled WGS sequence"/>
</dbReference>
<dbReference type="PANTHER" id="PTHR46825:SF9">
    <property type="entry name" value="BETA-LACTAMASE-RELATED DOMAIN-CONTAINING PROTEIN"/>
    <property type="match status" value="1"/>
</dbReference>
<keyword evidence="1" id="KW-0732">Signal</keyword>
<keyword evidence="4" id="KW-1185">Reference proteome</keyword>
<evidence type="ECO:0000313" key="3">
    <source>
        <dbReference type="EMBL" id="NER17678.1"/>
    </source>
</evidence>
<gene>
    <name evidence="3" type="ORF">GWK10_10680</name>
</gene>
<dbReference type="GO" id="GO:0016787">
    <property type="term" value="F:hydrolase activity"/>
    <property type="evidence" value="ECO:0007669"/>
    <property type="project" value="UniProtKB-KW"/>
</dbReference>
<proteinExistence type="predicted"/>
<evidence type="ECO:0000256" key="1">
    <source>
        <dbReference type="SAM" id="SignalP"/>
    </source>
</evidence>
<feature type="domain" description="Beta-lactamase-related" evidence="2">
    <location>
        <begin position="31"/>
        <end position="344"/>
    </location>
</feature>
<sequence length="363" mass="39695">MKKLQLIMFLLFVTTAIVAQEESHFLKANSHLKNAIDKGECMGIAAGIIVKDSVVWTGAAGLRNKSEKLKFTTANTSRIASIAKPMTAVAIMQLVEANKIKLTDSIVDIIPELKDNINYQNITVLQLLQHSSGIPHYAGKKEVVNSITYLSLKGLIPVFLERELLFTPGTQFEYSVYGYVLLGRVIEVVSGLKYQDYMKTHVWDVAGMNDTKVNYTTTIDNQKSVLYHQSKPGRIKEAKANNLSNRIPAGGVVSTVDDLLKFAKALIDHKLVSENSLEMMSKNYGLEKKGSGYGLGWYLYGENPKLGNVIGHTGGQYGCSAFLMIAPEKKSAVVAVSNTSGAMQEVSNITVSLLGLVGKLNED</sequence>
<evidence type="ECO:0000259" key="2">
    <source>
        <dbReference type="Pfam" id="PF00144"/>
    </source>
</evidence>
<accession>A0A6M0CI84</accession>
<dbReference type="Pfam" id="PF00144">
    <property type="entry name" value="Beta-lactamase"/>
    <property type="match status" value="1"/>
</dbReference>
<name>A0A6M0CI84_9FLAO</name>
<dbReference type="PANTHER" id="PTHR46825">
    <property type="entry name" value="D-ALANYL-D-ALANINE-CARBOXYPEPTIDASE/ENDOPEPTIDASE AMPH"/>
    <property type="match status" value="1"/>
</dbReference>
<comment type="caution">
    <text evidence="3">The sequence shown here is derived from an EMBL/GenBank/DDBJ whole genome shotgun (WGS) entry which is preliminary data.</text>
</comment>
<reference evidence="3 4" key="1">
    <citation type="submission" date="2020-01" db="EMBL/GenBank/DDBJ databases">
        <title>Spongiivirga citrea KCTC 32990T.</title>
        <authorList>
            <person name="Wang G."/>
        </authorList>
    </citation>
    <scope>NUCLEOTIDE SEQUENCE [LARGE SCALE GENOMIC DNA]</scope>
    <source>
        <strain evidence="3 4">KCTC 32990</strain>
    </source>
</reference>
<dbReference type="EMBL" id="JAABOQ010000004">
    <property type="protein sequence ID" value="NER17678.1"/>
    <property type="molecule type" value="Genomic_DNA"/>
</dbReference>
<dbReference type="InterPro" id="IPR001466">
    <property type="entry name" value="Beta-lactam-related"/>
</dbReference>
<dbReference type="SUPFAM" id="SSF56601">
    <property type="entry name" value="beta-lactamase/transpeptidase-like"/>
    <property type="match status" value="1"/>
</dbReference>
<dbReference type="AlphaFoldDB" id="A0A6M0CI84"/>
<dbReference type="InterPro" id="IPR012338">
    <property type="entry name" value="Beta-lactam/transpept-like"/>
</dbReference>
<feature type="chain" id="PRO_5026792283" evidence="1">
    <location>
        <begin position="20"/>
        <end position="363"/>
    </location>
</feature>
<dbReference type="Gene3D" id="3.40.710.10">
    <property type="entry name" value="DD-peptidase/beta-lactamase superfamily"/>
    <property type="match status" value="1"/>
</dbReference>
<protein>
    <submittedName>
        <fullName evidence="3">Serine hydrolase</fullName>
    </submittedName>
</protein>
<feature type="signal peptide" evidence="1">
    <location>
        <begin position="1"/>
        <end position="19"/>
    </location>
</feature>